<comment type="caution">
    <text evidence="2">The sequence shown here is derived from an EMBL/GenBank/DDBJ whole genome shotgun (WGS) entry which is preliminary data.</text>
</comment>
<accession>A0A0N1HBU5</accession>
<evidence type="ECO:0000256" key="1">
    <source>
        <dbReference type="ARBA" id="ARBA00006484"/>
    </source>
</evidence>
<dbReference type="PRINTS" id="PR00081">
    <property type="entry name" value="GDHRDH"/>
</dbReference>
<comment type="similarity">
    <text evidence="1">Belongs to the short-chain dehydrogenases/reductases (SDR) family.</text>
</comment>
<dbReference type="VEuPathDB" id="FungiDB:AB675_5505"/>
<dbReference type="Gene3D" id="3.40.50.720">
    <property type="entry name" value="NAD(P)-binding Rossmann-like Domain"/>
    <property type="match status" value="1"/>
</dbReference>
<proteinExistence type="inferred from homology"/>
<dbReference type="Pfam" id="PF00106">
    <property type="entry name" value="adh_short"/>
    <property type="match status" value="1"/>
</dbReference>
<gene>
    <name evidence="2" type="ORF">AB675_5505</name>
</gene>
<evidence type="ECO:0000313" key="3">
    <source>
        <dbReference type="Proteomes" id="UP000038010"/>
    </source>
</evidence>
<dbReference type="SUPFAM" id="SSF51735">
    <property type="entry name" value="NAD(P)-binding Rossmann-fold domains"/>
    <property type="match status" value="1"/>
</dbReference>
<dbReference type="PANTHER" id="PTHR43544">
    <property type="entry name" value="SHORT-CHAIN DEHYDROGENASE/REDUCTASE"/>
    <property type="match status" value="1"/>
</dbReference>
<evidence type="ECO:0000313" key="2">
    <source>
        <dbReference type="EMBL" id="KPI41934.1"/>
    </source>
</evidence>
<organism evidence="2 3">
    <name type="scientific">Cyphellophora attinorum</name>
    <dbReference type="NCBI Taxonomy" id="1664694"/>
    <lineage>
        <taxon>Eukaryota</taxon>
        <taxon>Fungi</taxon>
        <taxon>Dikarya</taxon>
        <taxon>Ascomycota</taxon>
        <taxon>Pezizomycotina</taxon>
        <taxon>Eurotiomycetes</taxon>
        <taxon>Chaetothyriomycetidae</taxon>
        <taxon>Chaetothyriales</taxon>
        <taxon>Cyphellophoraceae</taxon>
        <taxon>Cyphellophora</taxon>
    </lineage>
</organism>
<dbReference type="InterPro" id="IPR051468">
    <property type="entry name" value="Fungal_SecMetab_SDRs"/>
</dbReference>
<name>A0A0N1HBU5_9EURO</name>
<dbReference type="GO" id="GO:0019748">
    <property type="term" value="P:secondary metabolic process"/>
    <property type="evidence" value="ECO:0007669"/>
    <property type="project" value="TreeGrafter"/>
</dbReference>
<dbReference type="GO" id="GO:0005737">
    <property type="term" value="C:cytoplasm"/>
    <property type="evidence" value="ECO:0007669"/>
    <property type="project" value="TreeGrafter"/>
</dbReference>
<dbReference type="RefSeq" id="XP_018001897.1">
    <property type="nucleotide sequence ID" value="XM_018145720.1"/>
</dbReference>
<sequence>MAIANTIVLITGSQLIMRLSGANSGVGYAASKVITHASNNYHVIMAGRSRQRLDKALSDLTATSPQGQLSTLELDVDSEDSIKRAAQQVSTDFGRVDVLINNAATGNVDDDVRTRFEVQLKTNVLGPRLVAAHFRPLLLKSKNPYSIYVTSGAGSLGMAAQMRDIPTPPNPDGYCVAKAALNMVMMQEHVESVKQNLGIKVFAVCPGFVKSNLRGPEGVDGWAGVEAGDPEVSGQTLLRVMTGERDEDVGKAVHKGGVYPW</sequence>
<dbReference type="GeneID" id="28737600"/>
<dbReference type="InterPro" id="IPR002347">
    <property type="entry name" value="SDR_fam"/>
</dbReference>
<dbReference type="GO" id="GO:0016491">
    <property type="term" value="F:oxidoreductase activity"/>
    <property type="evidence" value="ECO:0007669"/>
    <property type="project" value="TreeGrafter"/>
</dbReference>
<dbReference type="InterPro" id="IPR036291">
    <property type="entry name" value="NAD(P)-bd_dom_sf"/>
</dbReference>
<dbReference type="EMBL" id="LFJN01000008">
    <property type="protein sequence ID" value="KPI41934.1"/>
    <property type="molecule type" value="Genomic_DNA"/>
</dbReference>
<dbReference type="Proteomes" id="UP000038010">
    <property type="component" value="Unassembled WGS sequence"/>
</dbReference>
<keyword evidence="3" id="KW-1185">Reference proteome</keyword>
<reference evidence="2 3" key="1">
    <citation type="submission" date="2015-06" db="EMBL/GenBank/DDBJ databases">
        <title>Draft genome of the ant-associated black yeast Phialophora attae CBS 131958.</title>
        <authorList>
            <person name="Moreno L.F."/>
            <person name="Stielow B.J."/>
            <person name="de Hoog S."/>
            <person name="Vicente V.A."/>
            <person name="Weiss V.A."/>
            <person name="de Vries M."/>
            <person name="Cruz L.M."/>
            <person name="Souza E.M."/>
        </authorList>
    </citation>
    <scope>NUCLEOTIDE SEQUENCE [LARGE SCALE GENOMIC DNA]</scope>
    <source>
        <strain evidence="2 3">CBS 131958</strain>
    </source>
</reference>
<dbReference type="PANTHER" id="PTHR43544:SF32">
    <property type="entry name" value="CHAIN DEHYDROGENASE, PUTATIVE (AFU_ORTHOLOGUE AFUA_5G01530)-RELATED"/>
    <property type="match status" value="1"/>
</dbReference>
<dbReference type="AlphaFoldDB" id="A0A0N1HBU5"/>
<dbReference type="OrthoDB" id="1933717at2759"/>
<protein>
    <submittedName>
        <fullName evidence="2">Putative oxido</fullName>
    </submittedName>
</protein>